<dbReference type="Pfam" id="PF00069">
    <property type="entry name" value="Pkinase"/>
    <property type="match status" value="1"/>
</dbReference>
<accession>A0A7S2TUY0</accession>
<dbReference type="Gene3D" id="1.10.510.10">
    <property type="entry name" value="Transferase(Phosphotransferase) domain 1"/>
    <property type="match status" value="1"/>
</dbReference>
<evidence type="ECO:0000256" key="8">
    <source>
        <dbReference type="PROSITE-ProRule" id="PRU10141"/>
    </source>
</evidence>
<evidence type="ECO:0000256" key="6">
    <source>
        <dbReference type="ARBA" id="ARBA00022777"/>
    </source>
</evidence>
<dbReference type="PANTHER" id="PTHR24055">
    <property type="entry name" value="MITOGEN-ACTIVATED PROTEIN KINASE"/>
    <property type="match status" value="1"/>
</dbReference>
<keyword evidence="3" id="KW-0597">Phosphoprotein</keyword>
<dbReference type="PROSITE" id="PS00107">
    <property type="entry name" value="PROTEIN_KINASE_ATP"/>
    <property type="match status" value="1"/>
</dbReference>
<feature type="region of interest" description="Disordered" evidence="10">
    <location>
        <begin position="410"/>
        <end position="450"/>
    </location>
</feature>
<keyword evidence="2 9" id="KW-0723">Serine/threonine-protein kinase</keyword>
<evidence type="ECO:0000256" key="2">
    <source>
        <dbReference type="ARBA" id="ARBA00022527"/>
    </source>
</evidence>
<protein>
    <recommendedName>
        <fullName evidence="11">Protein kinase domain-containing protein</fullName>
    </recommendedName>
</protein>
<dbReference type="InterPro" id="IPR000719">
    <property type="entry name" value="Prot_kinase_dom"/>
</dbReference>
<evidence type="ECO:0000259" key="11">
    <source>
        <dbReference type="PROSITE" id="PS50011"/>
    </source>
</evidence>
<feature type="region of interest" description="Disordered" evidence="10">
    <location>
        <begin position="372"/>
        <end position="396"/>
    </location>
</feature>
<evidence type="ECO:0000256" key="10">
    <source>
        <dbReference type="SAM" id="MobiDB-lite"/>
    </source>
</evidence>
<dbReference type="SMART" id="SM00220">
    <property type="entry name" value="S_TKc"/>
    <property type="match status" value="1"/>
</dbReference>
<comment type="similarity">
    <text evidence="1">Belongs to the protein kinase superfamily. CMGC Ser/Thr protein kinase family. CDC2/CDKX subfamily.</text>
</comment>
<feature type="domain" description="Protein kinase" evidence="11">
    <location>
        <begin position="4"/>
        <end position="288"/>
    </location>
</feature>
<feature type="region of interest" description="Disordered" evidence="10">
    <location>
        <begin position="309"/>
        <end position="337"/>
    </location>
</feature>
<evidence type="ECO:0000313" key="12">
    <source>
        <dbReference type="EMBL" id="CAD9770334.1"/>
    </source>
</evidence>
<dbReference type="InterPro" id="IPR017441">
    <property type="entry name" value="Protein_kinase_ATP_BS"/>
</dbReference>
<dbReference type="InterPro" id="IPR008271">
    <property type="entry name" value="Ser/Thr_kinase_AS"/>
</dbReference>
<feature type="compositionally biased region" description="Polar residues" evidence="10">
    <location>
        <begin position="416"/>
        <end position="432"/>
    </location>
</feature>
<dbReference type="InterPro" id="IPR050117">
    <property type="entry name" value="MAPK"/>
</dbReference>
<keyword evidence="6" id="KW-0418">Kinase</keyword>
<reference evidence="12" key="1">
    <citation type="submission" date="2021-01" db="EMBL/GenBank/DDBJ databases">
        <authorList>
            <person name="Corre E."/>
            <person name="Pelletier E."/>
            <person name="Niang G."/>
            <person name="Scheremetjew M."/>
            <person name="Finn R."/>
            <person name="Kale V."/>
            <person name="Holt S."/>
            <person name="Cochrane G."/>
            <person name="Meng A."/>
            <person name="Brown T."/>
            <person name="Cohen L."/>
        </authorList>
    </citation>
    <scope>NUCLEOTIDE SEQUENCE</scope>
    <source>
        <strain evidence="12">CCMP622</strain>
    </source>
</reference>
<dbReference type="FunFam" id="3.30.200.20:FF:000545">
    <property type="entry name" value="CMGC family protein kinase"/>
    <property type="match status" value="1"/>
</dbReference>
<evidence type="ECO:0000256" key="5">
    <source>
        <dbReference type="ARBA" id="ARBA00022741"/>
    </source>
</evidence>
<dbReference type="FunFam" id="1.10.510.10:FF:000104">
    <property type="entry name" value="serine/threonine-protein kinase MAK isoform X1"/>
    <property type="match status" value="1"/>
</dbReference>
<dbReference type="GO" id="GO:0005524">
    <property type="term" value="F:ATP binding"/>
    <property type="evidence" value="ECO:0007669"/>
    <property type="project" value="UniProtKB-UniRule"/>
</dbReference>
<keyword evidence="5 8" id="KW-0547">Nucleotide-binding</keyword>
<organism evidence="12">
    <name type="scientific">Lotharella oceanica</name>
    <dbReference type="NCBI Taxonomy" id="641309"/>
    <lineage>
        <taxon>Eukaryota</taxon>
        <taxon>Sar</taxon>
        <taxon>Rhizaria</taxon>
        <taxon>Cercozoa</taxon>
        <taxon>Chlorarachniophyceae</taxon>
        <taxon>Lotharella</taxon>
    </lineage>
</organism>
<keyword evidence="4" id="KW-0808">Transferase</keyword>
<sequence>MKRYDVVRTVGEGMFGSVLKAVMKTTGEVVAIKKMKRKYFSWKEVVKLREVQSLKKLSHPNIVKLKEVIRERDELFFVFECMDKNVYELTKEMKLRGRSLGEARIRSYMYQILAGLAHMHKVGFFHRDMKPENLLVDKSRNVVKLADFGLAREIRSRPPYTHYVSTRWYRAPEVLLRSDDYNSPVDLWAVGAIMAELYTFRPLFPGSSEPDQLYKICSVLGSPSKQSWSQGLRLASAMKFKFPHFTSTPLSQLVPNASNEALQLMQDMLHYDPTRRPTAAKALEYPYFTNHSRDIVPQSSSNMQALPVSNHSIQQKQDSKVSSGAYGSQSNKMPPINTKVSYNTPRLKAGKHSQPPSISSIPVIKKHPSLTLNTKRRPAGGFVGSAGRTRKPPAGPLTIYGRRGRTNQFARAAASQFESASPAPSITGLSKQRSTRKKPTLPQFSRHQRW</sequence>
<evidence type="ECO:0000256" key="1">
    <source>
        <dbReference type="ARBA" id="ARBA00006485"/>
    </source>
</evidence>
<gene>
    <name evidence="12" type="ORF">LSP00402_LOCUS14319</name>
</gene>
<proteinExistence type="inferred from homology"/>
<evidence type="ECO:0000256" key="4">
    <source>
        <dbReference type="ARBA" id="ARBA00022679"/>
    </source>
</evidence>
<dbReference type="Gene3D" id="3.30.200.20">
    <property type="entry name" value="Phosphorylase Kinase, domain 1"/>
    <property type="match status" value="1"/>
</dbReference>
<dbReference type="GO" id="GO:0004674">
    <property type="term" value="F:protein serine/threonine kinase activity"/>
    <property type="evidence" value="ECO:0007669"/>
    <property type="project" value="UniProtKB-KW"/>
</dbReference>
<feature type="binding site" evidence="8">
    <location>
        <position position="34"/>
    </location>
    <ligand>
        <name>ATP</name>
        <dbReference type="ChEBI" id="CHEBI:30616"/>
    </ligand>
</feature>
<dbReference type="AlphaFoldDB" id="A0A7S2TUY0"/>
<evidence type="ECO:0000256" key="3">
    <source>
        <dbReference type="ARBA" id="ARBA00022553"/>
    </source>
</evidence>
<dbReference type="SUPFAM" id="SSF56112">
    <property type="entry name" value="Protein kinase-like (PK-like)"/>
    <property type="match status" value="1"/>
</dbReference>
<dbReference type="EMBL" id="HBHP01022987">
    <property type="protein sequence ID" value="CAD9770334.1"/>
    <property type="molecule type" value="Transcribed_RNA"/>
</dbReference>
<dbReference type="PROSITE" id="PS00108">
    <property type="entry name" value="PROTEIN_KINASE_ST"/>
    <property type="match status" value="1"/>
</dbReference>
<dbReference type="InterPro" id="IPR011009">
    <property type="entry name" value="Kinase-like_dom_sf"/>
</dbReference>
<evidence type="ECO:0000256" key="7">
    <source>
        <dbReference type="ARBA" id="ARBA00022840"/>
    </source>
</evidence>
<keyword evidence="7 8" id="KW-0067">ATP-binding</keyword>
<evidence type="ECO:0000256" key="9">
    <source>
        <dbReference type="RuleBase" id="RU000304"/>
    </source>
</evidence>
<dbReference type="CDD" id="cd07830">
    <property type="entry name" value="STKc_MAK_like"/>
    <property type="match status" value="1"/>
</dbReference>
<dbReference type="PROSITE" id="PS50011">
    <property type="entry name" value="PROTEIN_KINASE_DOM"/>
    <property type="match status" value="1"/>
</dbReference>
<name>A0A7S2TUY0_9EUKA</name>